<reference evidence="2 3" key="1">
    <citation type="submission" date="2019-03" db="EMBL/GenBank/DDBJ databases">
        <title>Genomic Encyclopedia of Type Strains, Phase III (KMG-III): the genomes of soil and plant-associated and newly described type strains.</title>
        <authorList>
            <person name="Whitman W."/>
        </authorList>
    </citation>
    <scope>NUCLEOTIDE SEQUENCE [LARGE SCALE GENOMIC DNA]</scope>
    <source>
        <strain evidence="2 3">VKM Ac-2570</strain>
    </source>
</reference>
<dbReference type="InterPro" id="IPR006059">
    <property type="entry name" value="SBP"/>
</dbReference>
<dbReference type="InterPro" id="IPR050490">
    <property type="entry name" value="Bact_solute-bd_prot1"/>
</dbReference>
<dbReference type="Proteomes" id="UP000295447">
    <property type="component" value="Unassembled WGS sequence"/>
</dbReference>
<evidence type="ECO:0000313" key="2">
    <source>
        <dbReference type="EMBL" id="TDW21943.1"/>
    </source>
</evidence>
<dbReference type="EMBL" id="SODF01000001">
    <property type="protein sequence ID" value="TDW21943.1"/>
    <property type="molecule type" value="Genomic_DNA"/>
</dbReference>
<dbReference type="AlphaFoldDB" id="A0A4R7ZV58"/>
<feature type="signal peptide" evidence="1">
    <location>
        <begin position="1"/>
        <end position="23"/>
    </location>
</feature>
<evidence type="ECO:0000256" key="1">
    <source>
        <dbReference type="SAM" id="SignalP"/>
    </source>
</evidence>
<dbReference type="OrthoDB" id="8317736at2"/>
<dbReference type="Pfam" id="PF01547">
    <property type="entry name" value="SBP_bac_1"/>
    <property type="match status" value="1"/>
</dbReference>
<protein>
    <submittedName>
        <fullName evidence="2">Carbohydrate ABC transporter substrate-binding protein (CUT1 family)</fullName>
    </submittedName>
</protein>
<proteinExistence type="predicted"/>
<dbReference type="Gene3D" id="3.40.190.10">
    <property type="entry name" value="Periplasmic binding protein-like II"/>
    <property type="match status" value="2"/>
</dbReference>
<keyword evidence="3" id="KW-1185">Reference proteome</keyword>
<sequence>MRRHARKGAALFAAAAMAMTALVGCSGSDKPSASDKVSLTWWGWNAFNQTQAIKEFQAANPNITVTYKQFAYNDYLTALRPGLAGGKGPDVFQVQPGDLVTNFGPLAVPVEDYLSKSLGSDWASKFNPEGLRQLQLKDKQVALPAYMSAAGLVYYNKKILDRFGLTVPTDFAAWKTVCATLKSKGVGCLAHGAKDAWANTDVFLSLINSIAPGKVYDAIAGKTSWTDPEFVQAMDAWHDLFTSGIIAPGAAAAAEYPDAQINFLEDKAAFIALGTWNTPATMTKTGQADAQKTVTKKIDGLFFSAPFPAPVAGGTPTKLFGGPDNGYAVSAKSSKQDAAFKFMEFLTAGKGQDIQAAGGNIPAITSIKVATTDVIDPRQAADIEKQQASLTQLVGARQIPYSDLTTALGDALSGVAAGTTKPADALAQVEAASKSVTRS</sequence>
<gene>
    <name evidence="2" type="ORF">EV650_0774</name>
</gene>
<feature type="chain" id="PRO_5038481926" evidence="1">
    <location>
        <begin position="24"/>
        <end position="439"/>
    </location>
</feature>
<keyword evidence="1" id="KW-0732">Signal</keyword>
<dbReference type="SUPFAM" id="SSF53850">
    <property type="entry name" value="Periplasmic binding protein-like II"/>
    <property type="match status" value="1"/>
</dbReference>
<name>A0A4R7ZV58_9ACTN</name>
<accession>A0A4R7ZV58</accession>
<comment type="caution">
    <text evidence="2">The sequence shown here is derived from an EMBL/GenBank/DDBJ whole genome shotgun (WGS) entry which is preliminary data.</text>
</comment>
<organism evidence="2 3">
    <name type="scientific">Kribbella kalugense</name>
    <dbReference type="NCBI Taxonomy" id="2512221"/>
    <lineage>
        <taxon>Bacteria</taxon>
        <taxon>Bacillati</taxon>
        <taxon>Actinomycetota</taxon>
        <taxon>Actinomycetes</taxon>
        <taxon>Propionibacteriales</taxon>
        <taxon>Kribbellaceae</taxon>
        <taxon>Kribbella</taxon>
    </lineage>
</organism>
<evidence type="ECO:0000313" key="3">
    <source>
        <dbReference type="Proteomes" id="UP000295447"/>
    </source>
</evidence>
<dbReference type="PROSITE" id="PS51257">
    <property type="entry name" value="PROKAR_LIPOPROTEIN"/>
    <property type="match status" value="1"/>
</dbReference>
<dbReference type="RefSeq" id="WP_134115365.1">
    <property type="nucleotide sequence ID" value="NZ_SODF01000001.1"/>
</dbReference>
<dbReference type="PANTHER" id="PTHR43649">
    <property type="entry name" value="ARABINOSE-BINDING PROTEIN-RELATED"/>
    <property type="match status" value="1"/>
</dbReference>